<feature type="chain" id="PRO_5042113427" evidence="2">
    <location>
        <begin position="21"/>
        <end position="328"/>
    </location>
</feature>
<gene>
    <name evidence="3" type="ORF">GGX14DRAFT_677240</name>
</gene>
<name>A0AAD6UUM2_9AGAR</name>
<dbReference type="EMBL" id="JARJCW010000092">
    <property type="protein sequence ID" value="KAJ7195174.1"/>
    <property type="molecule type" value="Genomic_DNA"/>
</dbReference>
<accession>A0AAD6UUM2</accession>
<dbReference type="Proteomes" id="UP001219525">
    <property type="component" value="Unassembled WGS sequence"/>
</dbReference>
<evidence type="ECO:0000256" key="1">
    <source>
        <dbReference type="SAM" id="MobiDB-lite"/>
    </source>
</evidence>
<reference evidence="3" key="1">
    <citation type="submission" date="2023-03" db="EMBL/GenBank/DDBJ databases">
        <title>Massive genome expansion in bonnet fungi (Mycena s.s.) driven by repeated elements and novel gene families across ecological guilds.</title>
        <authorList>
            <consortium name="Lawrence Berkeley National Laboratory"/>
            <person name="Harder C.B."/>
            <person name="Miyauchi S."/>
            <person name="Viragh M."/>
            <person name="Kuo A."/>
            <person name="Thoen E."/>
            <person name="Andreopoulos B."/>
            <person name="Lu D."/>
            <person name="Skrede I."/>
            <person name="Drula E."/>
            <person name="Henrissat B."/>
            <person name="Morin E."/>
            <person name="Kohler A."/>
            <person name="Barry K."/>
            <person name="LaButti K."/>
            <person name="Morin E."/>
            <person name="Salamov A."/>
            <person name="Lipzen A."/>
            <person name="Mereny Z."/>
            <person name="Hegedus B."/>
            <person name="Baldrian P."/>
            <person name="Stursova M."/>
            <person name="Weitz H."/>
            <person name="Taylor A."/>
            <person name="Grigoriev I.V."/>
            <person name="Nagy L.G."/>
            <person name="Martin F."/>
            <person name="Kauserud H."/>
        </authorList>
    </citation>
    <scope>NUCLEOTIDE SEQUENCE</scope>
    <source>
        <strain evidence="3">9144</strain>
    </source>
</reference>
<organism evidence="3 4">
    <name type="scientific">Mycena pura</name>
    <dbReference type="NCBI Taxonomy" id="153505"/>
    <lineage>
        <taxon>Eukaryota</taxon>
        <taxon>Fungi</taxon>
        <taxon>Dikarya</taxon>
        <taxon>Basidiomycota</taxon>
        <taxon>Agaricomycotina</taxon>
        <taxon>Agaricomycetes</taxon>
        <taxon>Agaricomycetidae</taxon>
        <taxon>Agaricales</taxon>
        <taxon>Marasmiineae</taxon>
        <taxon>Mycenaceae</taxon>
        <taxon>Mycena</taxon>
    </lineage>
</organism>
<evidence type="ECO:0000256" key="2">
    <source>
        <dbReference type="SAM" id="SignalP"/>
    </source>
</evidence>
<feature type="region of interest" description="Disordered" evidence="1">
    <location>
        <begin position="96"/>
        <end position="197"/>
    </location>
</feature>
<comment type="caution">
    <text evidence="3">The sequence shown here is derived from an EMBL/GenBank/DDBJ whole genome shotgun (WGS) entry which is preliminary data.</text>
</comment>
<feature type="signal peptide" evidence="2">
    <location>
        <begin position="1"/>
        <end position="20"/>
    </location>
</feature>
<protein>
    <submittedName>
        <fullName evidence="3">Uncharacterized protein</fullName>
    </submittedName>
</protein>
<evidence type="ECO:0000313" key="4">
    <source>
        <dbReference type="Proteomes" id="UP001219525"/>
    </source>
</evidence>
<evidence type="ECO:0000313" key="3">
    <source>
        <dbReference type="EMBL" id="KAJ7195174.1"/>
    </source>
</evidence>
<sequence length="328" mass="29140">MTIMRLAILSSLLATSSVSAIRCSLTAGNVTLLWGVTTDTLDLAIPLGFGTTPVDAEGRPILAMGGSLPTQALNAYSCDGGAGGAGGAGNGSTGGVGGGVVGTEDQNGGGTAGGGGTGTSGGGGGGGGGGGASGGGPGSSSNGGGGGPGGGLGNSSTGGGGMGGGAGGGASGGNGGAGGGASGSSGGPGSSGNGGGGGGASNGMINVFGALADPSTNTCLTASSLDGANITLSQAACIAPLTGTAGGGVPDASQTFQWTVQVGGAFTPLDALVFLGNRTVGAPTDYVPSLVGSGVGAYVSLQFQPRALDPAAGGGAGAGADGLLISIA</sequence>
<keyword evidence="2" id="KW-0732">Signal</keyword>
<proteinExistence type="predicted"/>
<keyword evidence="4" id="KW-1185">Reference proteome</keyword>
<dbReference type="AlphaFoldDB" id="A0AAD6UUM2"/>